<dbReference type="InParanoid" id="A8Q8B8"/>
<evidence type="ECO:0000256" key="1">
    <source>
        <dbReference type="SAM" id="MobiDB-lite"/>
    </source>
</evidence>
<feature type="compositionally biased region" description="Polar residues" evidence="1">
    <location>
        <begin position="165"/>
        <end position="176"/>
    </location>
</feature>
<protein>
    <submittedName>
        <fullName evidence="2">Uncharacterized protein</fullName>
    </submittedName>
</protein>
<feature type="compositionally biased region" description="Polar residues" evidence="1">
    <location>
        <begin position="467"/>
        <end position="482"/>
    </location>
</feature>
<dbReference type="GeneID" id="5854004"/>
<name>A8Q8B8_MALGO</name>
<feature type="region of interest" description="Disordered" evidence="1">
    <location>
        <begin position="662"/>
        <end position="791"/>
    </location>
</feature>
<proteinExistence type="predicted"/>
<dbReference type="VEuPathDB" id="FungiDB:MGL_3242"/>
<dbReference type="Proteomes" id="UP000008837">
    <property type="component" value="Unassembled WGS sequence"/>
</dbReference>
<feature type="compositionally biased region" description="Low complexity" evidence="1">
    <location>
        <begin position="41"/>
        <end position="55"/>
    </location>
</feature>
<comment type="caution">
    <text evidence="2">The sequence shown here is derived from an EMBL/GenBank/DDBJ whole genome shotgun (WGS) entry which is preliminary data.</text>
</comment>
<dbReference type="AlphaFoldDB" id="A8Q8B8"/>
<accession>A8Q8B8</accession>
<sequence>MLPMVTMPAPSTPLGDYSALRRRFTVQGSPTDGPPGEATESPSRTSSPTSQRRMSNLYRVLQRRPSHSSLNSDQGSAPLPKSRHRVTFRGAGPPNTSSGRDSPLRMVSSAHQDASQIHTQTRSRSPWRVASPTMPSSSRLRNYNPFARTKPSAGQEDDIFHDAISDNQTRPSSPFMSVTRPHTGMGMHPSDLRRYVYDTSPSMPFVDARVRSSASAPTSMTQHYLSNNVVLVVEPAHCVLNMFGALQVTGNYSLSGMVRVSLPHSMDNCRAVDVQSLQVSFTGYSVYIDSSGRFSSVRLCDLKQELVPTRATLQLPPDGAPMYECEFDMFVPGWLPASFSTRSVCTFYNLDAEATLCDVLSQDLTSATTAIDATTLTPAFSTGSRRVSKPIHVHSVPNLVVIQRSREVVPIPVAQTAAFLGPDVPITSNPFRRETNPFRHLLRAEGPEPPFATSSSTSSSSISATTPPQALTANLPPSSDQSDGGRESTSLPTPTPSRTQRMNRAPLRHHTHIAKLHMPTPVTINGTTHTSLPVKLCLSVPAYSSTHATTREEQPPLIFGLQAELDSLWQQAKAWCDVRICEMEAVCVQMEKYSSSLSRSYCTAFSLDVNETTQIPSSMLPFFDDVPIHAGVCTPQSSMVAQPNRMPQPYSRALVENRVRLEQTGHQPSERQNTIERLRAYTVGPLPTMRERQAKDERRAAKDDKSQASSTPRRRRTVTNALSRLSMFSPQRDSAAGSGGSSTTHTSNYGNGAGTGSHGGLSSILHGASSSADDGAHGTTLDTGGGSTGNATENTKASYVFDGEDGCGLALSRKRVRLSFSLPLVPSHGFMALKYNTPQLLPDYESPHMRIRHKLKVKVRFGFGSSLIGTPVGMQSVVMSVPVRFSEAPPKEALSQAPPLVLPKQARTYVPSNGAPNAALPPSYVHASYSTIEGAQGHSSYLPAYTQLFREDGSRLEDDAEVLPPYPDQPPIPVAADQHMFAAQLAAALYVVPERDREAKTPAAISMLDAFNAEDQELYEMAQEVDDEMMDERLANDEVPFEDDDDMTAARTARSGADHDGGAGSPLLEMQATNDSTIPRAMDMAASPMMMVGSPASLHDVAHITHASTYTLMDQAHTVSPSPPLVQPRTMSG</sequence>
<feature type="region of interest" description="Disordered" evidence="1">
    <location>
        <begin position="443"/>
        <end position="503"/>
    </location>
</feature>
<evidence type="ECO:0000313" key="3">
    <source>
        <dbReference type="Proteomes" id="UP000008837"/>
    </source>
</evidence>
<dbReference type="OrthoDB" id="1638493at2759"/>
<feature type="compositionally biased region" description="Low complexity" evidence="1">
    <location>
        <begin position="760"/>
        <end position="782"/>
    </location>
</feature>
<feature type="region of interest" description="Disordered" evidence="1">
    <location>
        <begin position="1"/>
        <end position="143"/>
    </location>
</feature>
<dbReference type="STRING" id="425265.A8Q8B8"/>
<feature type="compositionally biased region" description="Polar residues" evidence="1">
    <location>
        <begin position="109"/>
        <end position="124"/>
    </location>
</feature>
<dbReference type="EMBL" id="AAYY01000011">
    <property type="protein sequence ID" value="EDP42484.1"/>
    <property type="molecule type" value="Genomic_DNA"/>
</dbReference>
<dbReference type="RefSeq" id="XP_001729698.1">
    <property type="nucleotide sequence ID" value="XM_001729646.1"/>
</dbReference>
<feature type="compositionally biased region" description="Low complexity" evidence="1">
    <location>
        <begin position="741"/>
        <end position="750"/>
    </location>
</feature>
<reference evidence="2 3" key="1">
    <citation type="journal article" date="2007" name="Proc. Natl. Acad. Sci. U.S.A.">
        <title>Dandruff-associated Malassezia genomes reveal convergent and divergent virulence traits shared with plant and human fungal pathogens.</title>
        <authorList>
            <person name="Xu J."/>
            <person name="Saunders C.W."/>
            <person name="Hu P."/>
            <person name="Grant R.A."/>
            <person name="Boekhout T."/>
            <person name="Kuramae E.E."/>
            <person name="Kronstad J.W."/>
            <person name="Deangelis Y.M."/>
            <person name="Reeder N.L."/>
            <person name="Johnstone K.R."/>
            <person name="Leland M."/>
            <person name="Fieno A.M."/>
            <person name="Begley W.M."/>
            <person name="Sun Y."/>
            <person name="Lacey M.P."/>
            <person name="Chaudhary T."/>
            <person name="Keough T."/>
            <person name="Chu L."/>
            <person name="Sears R."/>
            <person name="Yuan B."/>
            <person name="Dawson T.L.Jr."/>
        </authorList>
    </citation>
    <scope>NUCLEOTIDE SEQUENCE [LARGE SCALE GENOMIC DNA]</scope>
    <source>
        <strain evidence="3">ATCC MYA-4612 / CBS 7966</strain>
    </source>
</reference>
<dbReference type="OMA" id="DYESPHM"/>
<feature type="compositionally biased region" description="Polar residues" evidence="1">
    <location>
        <begin position="718"/>
        <end position="732"/>
    </location>
</feature>
<dbReference type="KEGG" id="mgl:MGL_3242"/>
<feature type="region of interest" description="Disordered" evidence="1">
    <location>
        <begin position="164"/>
        <end position="189"/>
    </location>
</feature>
<organism evidence="2 3">
    <name type="scientific">Malassezia globosa (strain ATCC MYA-4612 / CBS 7966)</name>
    <name type="common">Dandruff-associated fungus</name>
    <dbReference type="NCBI Taxonomy" id="425265"/>
    <lineage>
        <taxon>Eukaryota</taxon>
        <taxon>Fungi</taxon>
        <taxon>Dikarya</taxon>
        <taxon>Basidiomycota</taxon>
        <taxon>Ustilaginomycotina</taxon>
        <taxon>Malasseziomycetes</taxon>
        <taxon>Malasseziales</taxon>
        <taxon>Malasseziaceae</taxon>
        <taxon>Malassezia</taxon>
    </lineage>
</organism>
<feature type="compositionally biased region" description="Low complexity" evidence="1">
    <location>
        <begin position="452"/>
        <end position="466"/>
    </location>
</feature>
<keyword evidence="3" id="KW-1185">Reference proteome</keyword>
<feature type="compositionally biased region" description="Basic and acidic residues" evidence="1">
    <location>
        <begin position="689"/>
        <end position="706"/>
    </location>
</feature>
<gene>
    <name evidence="2" type="ORF">MGL_3242</name>
</gene>
<evidence type="ECO:0000313" key="2">
    <source>
        <dbReference type="EMBL" id="EDP42484.1"/>
    </source>
</evidence>